<dbReference type="PANTHER" id="PTHR30332">
    <property type="entry name" value="PROBABLE GENERAL SECRETION PATHWAY PROTEIN D"/>
    <property type="match status" value="1"/>
</dbReference>
<dbReference type="SUPFAM" id="SSF48452">
    <property type="entry name" value="TPR-like"/>
    <property type="match status" value="1"/>
</dbReference>
<proteinExistence type="inferred from homology"/>
<dbReference type="GO" id="GO:0015627">
    <property type="term" value="C:type II protein secretion system complex"/>
    <property type="evidence" value="ECO:0007669"/>
    <property type="project" value="TreeGrafter"/>
</dbReference>
<dbReference type="AlphaFoldDB" id="A0A2Z5FVB3"/>
<dbReference type="Gene3D" id="1.25.40.10">
    <property type="entry name" value="Tetratricopeptide repeat domain"/>
    <property type="match status" value="1"/>
</dbReference>
<organism evidence="5 6">
    <name type="scientific">Acidisarcina polymorpha</name>
    <dbReference type="NCBI Taxonomy" id="2211140"/>
    <lineage>
        <taxon>Bacteria</taxon>
        <taxon>Pseudomonadati</taxon>
        <taxon>Acidobacteriota</taxon>
        <taxon>Terriglobia</taxon>
        <taxon>Terriglobales</taxon>
        <taxon>Acidobacteriaceae</taxon>
        <taxon>Acidisarcina</taxon>
    </lineage>
</organism>
<evidence type="ECO:0000256" key="3">
    <source>
        <dbReference type="SAM" id="MobiDB-lite"/>
    </source>
</evidence>
<accession>A0A2Z5FVB3</accession>
<gene>
    <name evidence="5" type="ORF">ACPOL_1342</name>
</gene>
<dbReference type="KEGG" id="abas:ACPOL_1342"/>
<evidence type="ECO:0000313" key="5">
    <source>
        <dbReference type="EMBL" id="AXC10690.1"/>
    </source>
</evidence>
<dbReference type="PANTHER" id="PTHR30332:SF17">
    <property type="entry name" value="TYPE IV PILIATION SYSTEM PROTEIN DR_0774-RELATED"/>
    <property type="match status" value="1"/>
</dbReference>
<dbReference type="InterPro" id="IPR019734">
    <property type="entry name" value="TPR_rpt"/>
</dbReference>
<feature type="region of interest" description="Disordered" evidence="3">
    <location>
        <begin position="17"/>
        <end position="40"/>
    </location>
</feature>
<reference evidence="5 6" key="1">
    <citation type="journal article" date="2018" name="Front. Microbiol.">
        <title>Hydrolytic Capabilities as a Key to Environmental Success: Chitinolytic and Cellulolytic Acidobacteria From Acidic Sub-arctic Soils and Boreal Peatlands.</title>
        <authorList>
            <person name="Belova S.E."/>
            <person name="Ravin N.V."/>
            <person name="Pankratov T.A."/>
            <person name="Rakitin A.L."/>
            <person name="Ivanova A.A."/>
            <person name="Beletsky A.V."/>
            <person name="Mardanov A.V."/>
            <person name="Sinninghe Damste J.S."/>
            <person name="Dedysh S.N."/>
        </authorList>
    </citation>
    <scope>NUCLEOTIDE SEQUENCE [LARGE SCALE GENOMIC DNA]</scope>
    <source>
        <strain evidence="5 6">SBC82</strain>
    </source>
</reference>
<dbReference type="PROSITE" id="PS50005">
    <property type="entry name" value="TPR"/>
    <property type="match status" value="1"/>
</dbReference>
<name>A0A2Z5FVB3_9BACT</name>
<dbReference type="Proteomes" id="UP000253606">
    <property type="component" value="Chromosome"/>
</dbReference>
<evidence type="ECO:0000313" key="6">
    <source>
        <dbReference type="Proteomes" id="UP000253606"/>
    </source>
</evidence>
<dbReference type="EMBL" id="CP030840">
    <property type="protein sequence ID" value="AXC10690.1"/>
    <property type="molecule type" value="Genomic_DNA"/>
</dbReference>
<sequence length="661" mass="70658">MAGALAATLVFPLTIFGQQPGETGSNSSAADSKPASAEMLPSVSVSHPLLPQTPNVTPPVAGKPLATVAAPSTPATPKQQRQAEKLYLQGAKAIEQNNPRVAFEDFTRAVSLNPSNSQYAAAKEIARQHLITLLVQEADKARLSQHPEDSRKKLEEALALDPKNPFVRQHVDELADDQKMSFDQVDEAGVSAEGPIELTPSNGKKSFHLKGSQQDILRQVLSAYQVTPVMDSSVTSQAIRLDADDLDYAQAAQMLNLVTGTFFVPLDPRRVLVAKDTKENRSKFERLLVESIYLPGLNTTELNDISNVAKTVFEAPVASLQPQRNILTVRAPEPRMKALNATLEELLDGRAQVMIEVKLYDITRTRTTNIGVVLPSQTNVFNVDSELNGLLQNNQAAINQIISSGLAAPGDYGAILAILIATGQVTSSVLTQGFLTFGGGLSQFGYNLGTVSGNLQLNSSDARALDDIHLRVQDQEAATFKVGSRYPIVSSTYSSGGGSLNVPGISTAGLSSTLNGLGVNLSSLSAQVTIPQIQYEDLGLTLKATPRVQHGQEVALNMDLELTALGGSTLDGNPILNNRKYTATITLKDGSSALVVSNLSKQENKAVTGLPGLDELPGLRSATNDAKDLNISTLVLLVTPHIVRRSHMEVAGREILLPRHD</sequence>
<dbReference type="InterPro" id="IPR004846">
    <property type="entry name" value="T2SS/T3SS_dom"/>
</dbReference>
<comment type="similarity">
    <text evidence="2">Belongs to the bacterial secretin family.</text>
</comment>
<feature type="compositionally biased region" description="Polar residues" evidence="3">
    <location>
        <begin position="17"/>
        <end position="30"/>
    </location>
</feature>
<feature type="domain" description="Type II/III secretion system secretin-like" evidence="4">
    <location>
        <begin position="460"/>
        <end position="644"/>
    </location>
</feature>
<evidence type="ECO:0000256" key="2">
    <source>
        <dbReference type="RuleBase" id="RU004003"/>
    </source>
</evidence>
<dbReference type="InterPro" id="IPR011990">
    <property type="entry name" value="TPR-like_helical_dom_sf"/>
</dbReference>
<keyword evidence="1" id="KW-0802">TPR repeat</keyword>
<evidence type="ECO:0000256" key="1">
    <source>
        <dbReference type="PROSITE-ProRule" id="PRU00339"/>
    </source>
</evidence>
<dbReference type="GO" id="GO:0009306">
    <property type="term" value="P:protein secretion"/>
    <property type="evidence" value="ECO:0007669"/>
    <property type="project" value="InterPro"/>
</dbReference>
<keyword evidence="6" id="KW-1185">Reference proteome</keyword>
<protein>
    <submittedName>
        <fullName evidence="5">General secretion pathway protein D</fullName>
    </submittedName>
</protein>
<dbReference type="InterPro" id="IPR050810">
    <property type="entry name" value="Bact_Secretion_Sys_Channel"/>
</dbReference>
<evidence type="ECO:0000259" key="4">
    <source>
        <dbReference type="Pfam" id="PF00263"/>
    </source>
</evidence>
<dbReference type="Pfam" id="PF00263">
    <property type="entry name" value="Secretin"/>
    <property type="match status" value="1"/>
</dbReference>
<feature type="repeat" description="TPR" evidence="1">
    <location>
        <begin position="83"/>
        <end position="116"/>
    </location>
</feature>